<keyword evidence="2" id="KW-1185">Reference proteome</keyword>
<dbReference type="STRING" id="35608.A0A2U1MZZ8"/>
<sequence length="124" mass="14116">MDENELAETAWGLADSKQPFLCVVRPGSVNGSEWIEFLPDGYMDEIKGKRSCVEMGPTKTSIGKFCGWRVLESLWLELDLGEYLSFVWQVALELECLERKVIVNAIRRLLVDSEGQENFANTIR</sequence>
<dbReference type="PANTHER" id="PTHR48045">
    <property type="entry name" value="UDP-GLYCOSYLTRANSFERASE 72B1"/>
    <property type="match status" value="1"/>
</dbReference>
<dbReference type="SUPFAM" id="SSF53756">
    <property type="entry name" value="UDP-Glycosyltransferase/glycogen phosphorylase"/>
    <property type="match status" value="1"/>
</dbReference>
<keyword evidence="1" id="KW-0808">Transferase</keyword>
<reference evidence="1 2" key="1">
    <citation type="journal article" date="2018" name="Mol. Plant">
        <title>The genome of Artemisia annua provides insight into the evolution of Asteraceae family and artemisinin biosynthesis.</title>
        <authorList>
            <person name="Shen Q."/>
            <person name="Zhang L."/>
            <person name="Liao Z."/>
            <person name="Wang S."/>
            <person name="Yan T."/>
            <person name="Shi P."/>
            <person name="Liu M."/>
            <person name="Fu X."/>
            <person name="Pan Q."/>
            <person name="Wang Y."/>
            <person name="Lv Z."/>
            <person name="Lu X."/>
            <person name="Zhang F."/>
            <person name="Jiang W."/>
            <person name="Ma Y."/>
            <person name="Chen M."/>
            <person name="Hao X."/>
            <person name="Li L."/>
            <person name="Tang Y."/>
            <person name="Lv G."/>
            <person name="Zhou Y."/>
            <person name="Sun X."/>
            <person name="Brodelius P.E."/>
            <person name="Rose J.K.C."/>
            <person name="Tang K."/>
        </authorList>
    </citation>
    <scope>NUCLEOTIDE SEQUENCE [LARGE SCALE GENOMIC DNA]</scope>
    <source>
        <strain evidence="2">cv. Huhao1</strain>
        <tissue evidence="1">Leaf</tissue>
    </source>
</reference>
<evidence type="ECO:0000313" key="1">
    <source>
        <dbReference type="EMBL" id="PWA66840.1"/>
    </source>
</evidence>
<accession>A0A2U1MZZ8</accession>
<comment type="caution">
    <text evidence="1">The sequence shown here is derived from an EMBL/GenBank/DDBJ whole genome shotgun (WGS) entry which is preliminary data.</text>
</comment>
<dbReference type="EMBL" id="PKPP01003953">
    <property type="protein sequence ID" value="PWA66840.1"/>
    <property type="molecule type" value="Genomic_DNA"/>
</dbReference>
<proteinExistence type="predicted"/>
<dbReference type="GO" id="GO:0016740">
    <property type="term" value="F:transferase activity"/>
    <property type="evidence" value="ECO:0007669"/>
    <property type="project" value="UniProtKB-KW"/>
</dbReference>
<dbReference type="Proteomes" id="UP000245207">
    <property type="component" value="Unassembled WGS sequence"/>
</dbReference>
<evidence type="ECO:0000313" key="2">
    <source>
        <dbReference type="Proteomes" id="UP000245207"/>
    </source>
</evidence>
<name>A0A2U1MZZ8_ARTAN</name>
<gene>
    <name evidence="1" type="ORF">CTI12_AA324650</name>
</gene>
<protein>
    <submittedName>
        <fullName evidence="1">UDP-glucose iridoid glucosyltransferase</fullName>
    </submittedName>
</protein>
<organism evidence="1 2">
    <name type="scientific">Artemisia annua</name>
    <name type="common">Sweet wormwood</name>
    <dbReference type="NCBI Taxonomy" id="35608"/>
    <lineage>
        <taxon>Eukaryota</taxon>
        <taxon>Viridiplantae</taxon>
        <taxon>Streptophyta</taxon>
        <taxon>Embryophyta</taxon>
        <taxon>Tracheophyta</taxon>
        <taxon>Spermatophyta</taxon>
        <taxon>Magnoliopsida</taxon>
        <taxon>eudicotyledons</taxon>
        <taxon>Gunneridae</taxon>
        <taxon>Pentapetalae</taxon>
        <taxon>asterids</taxon>
        <taxon>campanulids</taxon>
        <taxon>Asterales</taxon>
        <taxon>Asteraceae</taxon>
        <taxon>Asteroideae</taxon>
        <taxon>Anthemideae</taxon>
        <taxon>Artemisiinae</taxon>
        <taxon>Artemisia</taxon>
    </lineage>
</organism>
<dbReference type="OrthoDB" id="5835829at2759"/>
<dbReference type="PANTHER" id="PTHR48045:SF31">
    <property type="entry name" value="UDP-GLYCOSYLTRANSFERASE 76B1-LIKE"/>
    <property type="match status" value="1"/>
</dbReference>
<dbReference type="AlphaFoldDB" id="A0A2U1MZZ8"/>
<dbReference type="Gene3D" id="3.40.50.2000">
    <property type="entry name" value="Glycogen Phosphorylase B"/>
    <property type="match status" value="1"/>
</dbReference>